<organism evidence="1">
    <name type="scientific">Anguilla anguilla</name>
    <name type="common">European freshwater eel</name>
    <name type="synonym">Muraena anguilla</name>
    <dbReference type="NCBI Taxonomy" id="7936"/>
    <lineage>
        <taxon>Eukaryota</taxon>
        <taxon>Metazoa</taxon>
        <taxon>Chordata</taxon>
        <taxon>Craniata</taxon>
        <taxon>Vertebrata</taxon>
        <taxon>Euteleostomi</taxon>
        <taxon>Actinopterygii</taxon>
        <taxon>Neopterygii</taxon>
        <taxon>Teleostei</taxon>
        <taxon>Anguilliformes</taxon>
        <taxon>Anguillidae</taxon>
        <taxon>Anguilla</taxon>
    </lineage>
</organism>
<proteinExistence type="predicted"/>
<reference evidence="1" key="2">
    <citation type="journal article" date="2015" name="Fish Shellfish Immunol.">
        <title>Early steps in the European eel (Anguilla anguilla)-Vibrio vulnificus interaction in the gills: Role of the RtxA13 toxin.</title>
        <authorList>
            <person name="Callol A."/>
            <person name="Pajuelo D."/>
            <person name="Ebbesson L."/>
            <person name="Teles M."/>
            <person name="MacKenzie S."/>
            <person name="Amaro C."/>
        </authorList>
    </citation>
    <scope>NUCLEOTIDE SEQUENCE</scope>
</reference>
<protein>
    <submittedName>
        <fullName evidence="1">Uncharacterized protein</fullName>
    </submittedName>
</protein>
<accession>A0A0E9RX63</accession>
<dbReference type="EMBL" id="GBXM01074846">
    <property type="protein sequence ID" value="JAH33731.1"/>
    <property type="molecule type" value="Transcribed_RNA"/>
</dbReference>
<evidence type="ECO:0000313" key="1">
    <source>
        <dbReference type="EMBL" id="JAH33731.1"/>
    </source>
</evidence>
<reference evidence="1" key="1">
    <citation type="submission" date="2014-11" db="EMBL/GenBank/DDBJ databases">
        <authorList>
            <person name="Amaro Gonzalez C."/>
        </authorList>
    </citation>
    <scope>NUCLEOTIDE SEQUENCE</scope>
</reference>
<sequence>MMTRSSDVVRKLTKF</sequence>
<name>A0A0E9RX63_ANGAN</name>